<dbReference type="GO" id="GO:1990904">
    <property type="term" value="C:ribonucleoprotein complex"/>
    <property type="evidence" value="ECO:0007669"/>
    <property type="project" value="UniProtKB-KW"/>
</dbReference>
<dbReference type="InterPro" id="IPR002136">
    <property type="entry name" value="Ribosomal_uL4"/>
</dbReference>
<dbReference type="Pfam" id="PF00573">
    <property type="entry name" value="Ribosomal_L4"/>
    <property type="match status" value="1"/>
</dbReference>
<dbReference type="PANTHER" id="PTHR10746:SF6">
    <property type="entry name" value="LARGE RIBOSOMAL SUBUNIT PROTEIN UL4M"/>
    <property type="match status" value="1"/>
</dbReference>
<reference evidence="5" key="1">
    <citation type="submission" date="2018-06" db="EMBL/GenBank/DDBJ databases">
        <authorList>
            <person name="Zhirakovskaya E."/>
        </authorList>
    </citation>
    <scope>NUCLEOTIDE SEQUENCE</scope>
</reference>
<dbReference type="AlphaFoldDB" id="A0A3B0ZCJ0"/>
<dbReference type="InterPro" id="IPR023574">
    <property type="entry name" value="Ribosomal_uL4_dom_sf"/>
</dbReference>
<dbReference type="SUPFAM" id="SSF52166">
    <property type="entry name" value="Ribosomal protein L4"/>
    <property type="match status" value="1"/>
</dbReference>
<dbReference type="GO" id="GO:0005840">
    <property type="term" value="C:ribosome"/>
    <property type="evidence" value="ECO:0007669"/>
    <property type="project" value="UniProtKB-KW"/>
</dbReference>
<organism evidence="5">
    <name type="scientific">hydrothermal vent metagenome</name>
    <dbReference type="NCBI Taxonomy" id="652676"/>
    <lineage>
        <taxon>unclassified sequences</taxon>
        <taxon>metagenomes</taxon>
        <taxon>ecological metagenomes</taxon>
    </lineage>
</organism>
<protein>
    <submittedName>
        <fullName evidence="5">LSU ribosomal protein L4p (L1e)</fullName>
    </submittedName>
</protein>
<sequence length="207" mass="22166">MELNLTTATGKASKKAIEVSDANFGREFNESLVHQAVTAYLAGARQGSVAQKNRAAVSGGGKKPFKQKGTGRARAGTIRGPIWRGGGVTFAAQPRDYSQKLNKKMYAASIRSILSELVRLERLIVVDDIKMDAPKTKELVEKLTALGVINGALIVMGELTEAVALSTRNIPHIDACQSDDVNPVNLVGYDKIVMTAAAVKKIEETLS</sequence>
<keyword evidence="2 5" id="KW-0689">Ribosomal protein</keyword>
<comment type="similarity">
    <text evidence="1">Belongs to the universal ribosomal protein uL4 family.</text>
</comment>
<evidence type="ECO:0000256" key="2">
    <source>
        <dbReference type="ARBA" id="ARBA00022980"/>
    </source>
</evidence>
<dbReference type="GO" id="GO:0003735">
    <property type="term" value="F:structural constituent of ribosome"/>
    <property type="evidence" value="ECO:0007669"/>
    <property type="project" value="InterPro"/>
</dbReference>
<gene>
    <name evidence="5" type="ORF">MNBD_GAMMA23-2603</name>
</gene>
<accession>A0A3B0ZCJ0</accession>
<dbReference type="GO" id="GO:0006412">
    <property type="term" value="P:translation"/>
    <property type="evidence" value="ECO:0007669"/>
    <property type="project" value="InterPro"/>
</dbReference>
<dbReference type="PANTHER" id="PTHR10746">
    <property type="entry name" value="50S RIBOSOMAL PROTEIN L4"/>
    <property type="match status" value="1"/>
</dbReference>
<dbReference type="InterPro" id="IPR013005">
    <property type="entry name" value="Ribosomal_uL4-like"/>
</dbReference>
<proteinExistence type="inferred from homology"/>
<evidence type="ECO:0000256" key="1">
    <source>
        <dbReference type="ARBA" id="ARBA00010528"/>
    </source>
</evidence>
<evidence type="ECO:0000256" key="4">
    <source>
        <dbReference type="SAM" id="MobiDB-lite"/>
    </source>
</evidence>
<evidence type="ECO:0000313" key="5">
    <source>
        <dbReference type="EMBL" id="VAW91125.1"/>
    </source>
</evidence>
<dbReference type="NCBIfam" id="TIGR03953">
    <property type="entry name" value="rplD_bact"/>
    <property type="match status" value="1"/>
</dbReference>
<dbReference type="HAMAP" id="MF_01328_B">
    <property type="entry name" value="Ribosomal_uL4_B"/>
    <property type="match status" value="1"/>
</dbReference>
<dbReference type="Gene3D" id="3.40.1370.10">
    <property type="match status" value="1"/>
</dbReference>
<feature type="region of interest" description="Disordered" evidence="4">
    <location>
        <begin position="52"/>
        <end position="72"/>
    </location>
</feature>
<name>A0A3B0ZCJ0_9ZZZZ</name>
<keyword evidence="3" id="KW-0687">Ribonucleoprotein</keyword>
<dbReference type="EMBL" id="UOFT01000003">
    <property type="protein sequence ID" value="VAW91125.1"/>
    <property type="molecule type" value="Genomic_DNA"/>
</dbReference>
<evidence type="ECO:0000256" key="3">
    <source>
        <dbReference type="ARBA" id="ARBA00023274"/>
    </source>
</evidence>